<keyword evidence="4" id="KW-0539">Nucleus</keyword>
<evidence type="ECO:0000256" key="5">
    <source>
        <dbReference type="RuleBase" id="RU004020"/>
    </source>
</evidence>
<dbReference type="Gene3D" id="1.10.10.10">
    <property type="entry name" value="Winged helix-like DNA-binding domain superfamily/Winged helix DNA-binding domain"/>
    <property type="match status" value="1"/>
</dbReference>
<keyword evidence="6" id="KW-0175">Coiled coil</keyword>
<feature type="compositionally biased region" description="Low complexity" evidence="7">
    <location>
        <begin position="19"/>
        <end position="28"/>
    </location>
</feature>
<dbReference type="SUPFAM" id="SSF46785">
    <property type="entry name" value="Winged helix' DNA-binding domain"/>
    <property type="match status" value="1"/>
</dbReference>
<dbReference type="GeneID" id="75831447"/>
<dbReference type="InterPro" id="IPR036388">
    <property type="entry name" value="WH-like_DNA-bd_sf"/>
</dbReference>
<feature type="domain" description="HSF-type DNA-binding" evidence="8">
    <location>
        <begin position="149"/>
        <end position="256"/>
    </location>
</feature>
<dbReference type="PANTHER" id="PTHR10015">
    <property type="entry name" value="HEAT SHOCK TRANSCRIPTION FACTOR"/>
    <property type="match status" value="1"/>
</dbReference>
<feature type="coiled-coil region" evidence="6">
    <location>
        <begin position="322"/>
        <end position="356"/>
    </location>
</feature>
<reference evidence="9" key="2">
    <citation type="submission" date="2022-07" db="EMBL/GenBank/DDBJ databases">
        <authorList>
            <person name="Goncalves M.F.M."/>
            <person name="Hilario S."/>
            <person name="Van De Peer Y."/>
            <person name="Esteves A.C."/>
            <person name="Alves A."/>
        </authorList>
    </citation>
    <scope>NUCLEOTIDE SEQUENCE</scope>
    <source>
        <strain evidence="9">MUM 19.33</strain>
    </source>
</reference>
<dbReference type="PANTHER" id="PTHR10015:SF427">
    <property type="entry name" value="HEAT SHOCK FACTOR PROTEIN"/>
    <property type="match status" value="1"/>
</dbReference>
<evidence type="ECO:0000256" key="4">
    <source>
        <dbReference type="ARBA" id="ARBA00023242"/>
    </source>
</evidence>
<comment type="similarity">
    <text evidence="2 5">Belongs to the HSF family.</text>
</comment>
<dbReference type="GO" id="GO:0043565">
    <property type="term" value="F:sequence-specific DNA binding"/>
    <property type="evidence" value="ECO:0007669"/>
    <property type="project" value="InterPro"/>
</dbReference>
<dbReference type="RefSeq" id="XP_051362651.1">
    <property type="nucleotide sequence ID" value="XM_051506003.1"/>
</dbReference>
<feature type="compositionally biased region" description="Pro residues" evidence="7">
    <location>
        <begin position="585"/>
        <end position="598"/>
    </location>
</feature>
<feature type="compositionally biased region" description="Low complexity" evidence="7">
    <location>
        <begin position="720"/>
        <end position="736"/>
    </location>
</feature>
<evidence type="ECO:0000256" key="1">
    <source>
        <dbReference type="ARBA" id="ARBA00004123"/>
    </source>
</evidence>
<dbReference type="InterPro" id="IPR036390">
    <property type="entry name" value="WH_DNA-bd_sf"/>
</dbReference>
<comment type="subcellular location">
    <subcellularLocation>
        <location evidence="1">Nucleus</location>
    </subcellularLocation>
</comment>
<organism evidence="9 10">
    <name type="scientific">Emericellopsis cladophorae</name>
    <dbReference type="NCBI Taxonomy" id="2686198"/>
    <lineage>
        <taxon>Eukaryota</taxon>
        <taxon>Fungi</taxon>
        <taxon>Dikarya</taxon>
        <taxon>Ascomycota</taxon>
        <taxon>Pezizomycotina</taxon>
        <taxon>Sordariomycetes</taxon>
        <taxon>Hypocreomycetidae</taxon>
        <taxon>Hypocreales</taxon>
        <taxon>Bionectriaceae</taxon>
        <taxon>Emericellopsis</taxon>
    </lineage>
</organism>
<keyword evidence="9" id="KW-0346">Stress response</keyword>
<feature type="region of interest" description="Disordered" evidence="7">
    <location>
        <begin position="442"/>
        <end position="476"/>
    </location>
</feature>
<dbReference type="EMBL" id="JAGIXG020000018">
    <property type="protein sequence ID" value="KAI6781795.1"/>
    <property type="molecule type" value="Genomic_DNA"/>
</dbReference>
<dbReference type="Pfam" id="PF00447">
    <property type="entry name" value="HSF_DNA-bind"/>
    <property type="match status" value="1"/>
</dbReference>
<feature type="compositionally biased region" description="Pro residues" evidence="7">
    <location>
        <begin position="297"/>
        <end position="310"/>
    </location>
</feature>
<feature type="region of interest" description="Disordered" evidence="7">
    <location>
        <begin position="696"/>
        <end position="773"/>
    </location>
</feature>
<dbReference type="GO" id="GO:0005634">
    <property type="term" value="C:nucleus"/>
    <property type="evidence" value="ECO:0007669"/>
    <property type="project" value="UniProtKB-SubCell"/>
</dbReference>
<feature type="compositionally biased region" description="Low complexity" evidence="7">
    <location>
        <begin position="451"/>
        <end position="462"/>
    </location>
</feature>
<protein>
    <submittedName>
        <fullName evidence="9">Heat shock factor protein-like protein</fullName>
    </submittedName>
</protein>
<evidence type="ECO:0000256" key="7">
    <source>
        <dbReference type="SAM" id="MobiDB-lite"/>
    </source>
</evidence>
<sequence length="773" mass="84794">MSNPRKRAAPGAVPMVPAQQQFQQPFPQTNISNDQMVRWDGGNDGGNFGAGNLNSGNGMGFMQNGQAQYTDSLQSAPSNSIARRPMNSRALVQTNPGGYDPSQAWGSLPMDSGALTQPQHDDQGTEDSIEVLEEKAQQAKREAQAKRKQIPPFVQKLSSFLEEGKNEDLIRWSSKGDSFIVLDEDEFANTLIPELFKHRNYASFVRQLNMYGFHKLVGLSDNSMRASERKNKSPSEYANPYFRRGHPNLLWLINKPKPGKGKNKTAVKSEEPDSEEEIGHDDLHGQLPGLSSAHAPKPLPAAPGDQPPPAKSKELSLVRDELRKVREQQSLIQQTLQHLQQNNRDLYNQALLFQNQHDRHQNSINAILHFLANLFRKSLEEQGSAPNVGDIISSMLANQGQQQSHGGNVVELGDLQEMFQNNNNTNTPGFSGTPHRRARGLLPPIPDANDSARSTRSPSSARGNYRHTGEVGQVTELMDGASETAPSLRQELENNPQEQMMRIINDHNATNSSGMDLPEAADFVANASNSMNNDQRSQLANFMSRQSPTGTGRSSATPPVNMNAQAPPQQRQQRQPQQPSGRTAGPPPSDPPAPPPPQQANAGANSNGAPSLSPIMRSPAMPPLSINQISSNQSELEQLQHLNAQQEATLNNITDLLGPLSPSGRIPELDESANGAYFDPNSLDIDQYLNSEAFTEEPFGTGDEGLNLNFDGTDDPFSAQNLNQQPQQQRYNPNNLSAAPTPVNHQTPSDTGTEEIQREDFHAGDRTKRQRMA</sequence>
<evidence type="ECO:0000259" key="8">
    <source>
        <dbReference type="SMART" id="SM00415"/>
    </source>
</evidence>
<dbReference type="GO" id="GO:0003700">
    <property type="term" value="F:DNA-binding transcription factor activity"/>
    <property type="evidence" value="ECO:0007669"/>
    <property type="project" value="InterPro"/>
</dbReference>
<feature type="coiled-coil region" evidence="6">
    <location>
        <begin position="629"/>
        <end position="656"/>
    </location>
</feature>
<feature type="compositionally biased region" description="Low complexity" evidence="7">
    <location>
        <begin position="599"/>
        <end position="611"/>
    </location>
</feature>
<keyword evidence="10" id="KW-1185">Reference proteome</keyword>
<dbReference type="OrthoDB" id="60033at2759"/>
<feature type="region of interest" description="Disordered" evidence="7">
    <location>
        <begin position="91"/>
        <end position="124"/>
    </location>
</feature>
<feature type="compositionally biased region" description="Low complexity" evidence="7">
    <location>
        <begin position="564"/>
        <end position="579"/>
    </location>
</feature>
<dbReference type="FunFam" id="1.10.10.10:FF:000173">
    <property type="entry name" value="Heat shock transcription factor Hsf1"/>
    <property type="match status" value="1"/>
</dbReference>
<feature type="region of interest" description="Disordered" evidence="7">
    <location>
        <begin position="1"/>
        <end position="64"/>
    </location>
</feature>
<reference evidence="9" key="1">
    <citation type="journal article" date="2021" name="J Fungi (Basel)">
        <title>Genomic and Metabolomic Analyses of the Marine Fungus Emericellopsis cladophorae: Insights into Saltwater Adaptability Mechanisms and Its Biosynthetic Potential.</title>
        <authorList>
            <person name="Goncalves M.F.M."/>
            <person name="Hilario S."/>
            <person name="Van de Peer Y."/>
            <person name="Esteves A.C."/>
            <person name="Alves A."/>
        </authorList>
    </citation>
    <scope>NUCLEOTIDE SEQUENCE</scope>
    <source>
        <strain evidence="9">MUM 19.33</strain>
    </source>
</reference>
<gene>
    <name evidence="9" type="ORF">J7T54_004961</name>
</gene>
<proteinExistence type="inferred from homology"/>
<feature type="compositionally biased region" description="Basic and acidic residues" evidence="7">
    <location>
        <begin position="755"/>
        <end position="767"/>
    </location>
</feature>
<feature type="compositionally biased region" description="Polar residues" evidence="7">
    <location>
        <begin position="544"/>
        <end position="563"/>
    </location>
</feature>
<evidence type="ECO:0000313" key="9">
    <source>
        <dbReference type="EMBL" id="KAI6781795.1"/>
    </source>
</evidence>
<feature type="region of interest" description="Disordered" evidence="7">
    <location>
        <begin position="544"/>
        <end position="626"/>
    </location>
</feature>
<keyword evidence="3" id="KW-0238">DNA-binding</keyword>
<dbReference type="Proteomes" id="UP001055219">
    <property type="component" value="Unassembled WGS sequence"/>
</dbReference>
<evidence type="ECO:0000256" key="3">
    <source>
        <dbReference type="ARBA" id="ARBA00023125"/>
    </source>
</evidence>
<evidence type="ECO:0000313" key="10">
    <source>
        <dbReference type="Proteomes" id="UP001055219"/>
    </source>
</evidence>
<feature type="region of interest" description="Disordered" evidence="7">
    <location>
        <begin position="252"/>
        <end position="313"/>
    </location>
</feature>
<dbReference type="PRINTS" id="PR00056">
    <property type="entry name" value="HSFDOMAIN"/>
</dbReference>
<name>A0A9P9Y1T4_9HYPO</name>
<dbReference type="SMART" id="SM00415">
    <property type="entry name" value="HSF"/>
    <property type="match status" value="1"/>
</dbReference>
<accession>A0A9P9Y1T4</accession>
<evidence type="ECO:0000256" key="6">
    <source>
        <dbReference type="SAM" id="Coils"/>
    </source>
</evidence>
<comment type="caution">
    <text evidence="9">The sequence shown here is derived from an EMBL/GenBank/DDBJ whole genome shotgun (WGS) entry which is preliminary data.</text>
</comment>
<dbReference type="AlphaFoldDB" id="A0A9P9Y1T4"/>
<evidence type="ECO:0000256" key="2">
    <source>
        <dbReference type="ARBA" id="ARBA00006403"/>
    </source>
</evidence>
<dbReference type="InterPro" id="IPR000232">
    <property type="entry name" value="HSF_DNA-bd"/>
</dbReference>